<keyword evidence="2" id="KW-1185">Reference proteome</keyword>
<evidence type="ECO:0000313" key="2">
    <source>
        <dbReference type="Proteomes" id="UP000295748"/>
    </source>
</evidence>
<name>A0ABX5SS04_9MICO</name>
<gene>
    <name evidence="1" type="ORF">E4K62_09695</name>
</gene>
<evidence type="ECO:0000313" key="1">
    <source>
        <dbReference type="EMBL" id="QBR88935.1"/>
    </source>
</evidence>
<dbReference type="EMBL" id="CP038266">
    <property type="protein sequence ID" value="QBR88935.1"/>
    <property type="molecule type" value="Genomic_DNA"/>
</dbReference>
<dbReference type="Proteomes" id="UP000295748">
    <property type="component" value="Chromosome"/>
</dbReference>
<dbReference type="RefSeq" id="WP_135066809.1">
    <property type="nucleotide sequence ID" value="NZ_CP038266.1"/>
</dbReference>
<evidence type="ECO:0008006" key="3">
    <source>
        <dbReference type="Google" id="ProtNLM"/>
    </source>
</evidence>
<accession>A0ABX5SS04</accession>
<organism evidence="1 2">
    <name type="scientific">Microbacterium wangchenii</name>
    <dbReference type="NCBI Taxonomy" id="2541726"/>
    <lineage>
        <taxon>Bacteria</taxon>
        <taxon>Bacillati</taxon>
        <taxon>Actinomycetota</taxon>
        <taxon>Actinomycetes</taxon>
        <taxon>Micrococcales</taxon>
        <taxon>Microbacteriaceae</taxon>
        <taxon>Microbacterium</taxon>
    </lineage>
</organism>
<proteinExistence type="predicted"/>
<protein>
    <recommendedName>
        <fullName evidence="3">DUF2867 domain-containing protein</fullName>
    </recommendedName>
</protein>
<sequence>MTRTTPAASGGHVHGGILRVADTPDLLDITPTYADRFTLVTDVRADARRWAEATFEKGIDRASRMLIFHTVLGLEVGPDDRPDAVAGWRIHASHATHVLLGAVGPGSVGRLLIETSAGSVSLTTAFAFHSRRRRFVWAQVSRIHRRLAAPTLRTGARLLQASGAGGAREAV</sequence>
<reference evidence="1 2" key="1">
    <citation type="submission" date="2019-03" db="EMBL/GenBank/DDBJ databases">
        <authorList>
            <person name="Dong K."/>
        </authorList>
    </citation>
    <scope>NUCLEOTIDE SEQUENCE [LARGE SCALE GENOMIC DNA]</scope>
    <source>
        <strain evidence="2">dk512</strain>
    </source>
</reference>